<evidence type="ECO:0000313" key="1">
    <source>
        <dbReference type="EMBL" id="PHJ38041.1"/>
    </source>
</evidence>
<accession>A0A2C6L2B9</accession>
<sequence>MAVNCQDCLMLRHLRDSGEGDSLPPGEQGYNKLISLVPGTQDYAKLPSTWPCMWLPRKTWACPRAAGKPLNCFRNRPRGSQPRLPKQFGFFGFYGFYKLIFPIYI</sequence>
<evidence type="ECO:0000313" key="2">
    <source>
        <dbReference type="Proteomes" id="UP000222564"/>
    </source>
</evidence>
<reference evidence="1 2" key="1">
    <citation type="submission" date="2013-09" db="EMBL/GenBank/DDBJ databases">
        <title>Biodegradation of hydrocarbons in the deep terrestrial subsurface : characterization of a microbial consortium composed of two Desulfotomaculum species originating from a deep geological formation.</title>
        <authorList>
            <person name="Aullo T."/>
            <person name="Berlendis S."/>
            <person name="Lascourreges J.-F."/>
            <person name="Dessort D."/>
            <person name="Saint-Laurent S."/>
            <person name="Schraauwers B."/>
            <person name="Mas J."/>
            <person name="Magot M."/>
            <person name="Ranchou-Peyruse A."/>
        </authorList>
    </citation>
    <scope>NUCLEOTIDE SEQUENCE [LARGE SCALE GENOMIC DNA]</scope>
    <source>
        <strain evidence="1 2">Bs107</strain>
    </source>
</reference>
<comment type="caution">
    <text evidence="1">The sequence shown here is derived from an EMBL/GenBank/DDBJ whole genome shotgun (WGS) entry which is preliminary data.</text>
</comment>
<dbReference type="Proteomes" id="UP000222564">
    <property type="component" value="Unassembled WGS sequence"/>
</dbReference>
<protein>
    <submittedName>
        <fullName evidence="1">Uncharacterized protein</fullName>
    </submittedName>
</protein>
<dbReference type="EMBL" id="AWQQ01000058">
    <property type="protein sequence ID" value="PHJ38041.1"/>
    <property type="molecule type" value="Genomic_DNA"/>
</dbReference>
<organism evidence="1 2">
    <name type="scientific">Desulforamulus profundi</name>
    <dbReference type="NCBI Taxonomy" id="1383067"/>
    <lineage>
        <taxon>Bacteria</taxon>
        <taxon>Bacillati</taxon>
        <taxon>Bacillota</taxon>
        <taxon>Clostridia</taxon>
        <taxon>Eubacteriales</taxon>
        <taxon>Peptococcaceae</taxon>
        <taxon>Desulforamulus</taxon>
    </lineage>
</organism>
<dbReference type="AlphaFoldDB" id="A0A2C6L2B9"/>
<name>A0A2C6L2B9_9FIRM</name>
<proteinExistence type="predicted"/>
<gene>
    <name evidence="1" type="ORF">P378_12150</name>
</gene>
<keyword evidence="2" id="KW-1185">Reference proteome</keyword>